<accession>A0A1T4XWJ3</accession>
<keyword evidence="5 7" id="KW-1133">Transmembrane helix</keyword>
<evidence type="ECO:0000256" key="7">
    <source>
        <dbReference type="SAM" id="Phobius"/>
    </source>
</evidence>
<dbReference type="AlphaFoldDB" id="A0A1T4XWJ3"/>
<dbReference type="PANTHER" id="PTHR32309:SF13">
    <property type="entry name" value="FERRIC ENTEROBACTIN TRANSPORT PROTEIN FEPE"/>
    <property type="match status" value="1"/>
</dbReference>
<dbReference type="InterPro" id="IPR027417">
    <property type="entry name" value="P-loop_NTPase"/>
</dbReference>
<dbReference type="RefSeq" id="WP_078697008.1">
    <property type="nucleotide sequence ID" value="NZ_FUYH01000015.1"/>
</dbReference>
<name>A0A1T4XWJ3_9CLOT</name>
<reference evidence="11" key="1">
    <citation type="submission" date="2017-02" db="EMBL/GenBank/DDBJ databases">
        <authorList>
            <person name="Varghese N."/>
            <person name="Submissions S."/>
        </authorList>
    </citation>
    <scope>NUCLEOTIDE SEQUENCE [LARGE SCALE GENOMIC DNA]</scope>
    <source>
        <strain evidence="11">USBA 833</strain>
    </source>
</reference>
<dbReference type="PANTHER" id="PTHR32309">
    <property type="entry name" value="TYROSINE-PROTEIN KINASE"/>
    <property type="match status" value="1"/>
</dbReference>
<evidence type="ECO:0000256" key="6">
    <source>
        <dbReference type="ARBA" id="ARBA00023136"/>
    </source>
</evidence>
<dbReference type="Gene3D" id="3.40.50.300">
    <property type="entry name" value="P-loop containing nucleotide triphosphate hydrolases"/>
    <property type="match status" value="1"/>
</dbReference>
<feature type="transmembrane region" description="Helical" evidence="7">
    <location>
        <begin position="21"/>
        <end position="42"/>
    </location>
</feature>
<keyword evidence="11" id="KW-1185">Reference proteome</keyword>
<comment type="similarity">
    <text evidence="2">Belongs to the CpsC/CapA family.</text>
</comment>
<evidence type="ECO:0000259" key="9">
    <source>
        <dbReference type="Pfam" id="PF02706"/>
    </source>
</evidence>
<dbReference type="GO" id="GO:0005886">
    <property type="term" value="C:plasma membrane"/>
    <property type="evidence" value="ECO:0007669"/>
    <property type="project" value="UniProtKB-SubCell"/>
</dbReference>
<sequence length="447" mass="51139">MSEEDVLDLRDIIKILKKGKWIIVYITALTVTIASIISLFFIKPKYESKVSVVIVKEAARMFYEDRYTQSDILMYQKLLKTYCEIAKSSAVVDKTAQEYPQYKSEDIKKMVSAVPLVDTQIIELKVKCDNPYHAQNIVNSYAENFIEESMRVLPAGDIQILDRGKYVDSPISPNYKLNLSIAFVLGIMLSIGLIFLLEYIDTKIRTKEQIEKNINLPVLSEITPSKGLSLLSQSNCGNFKDSFFELECFKLLKNSLLLSKDTKEKKSFLITSINEGEGKTTVAANLAINLSRDSKKTLLMDLNPITNNLIKIIEGEDIFKETEFKNLYVFSPHFLKSDNYENINLEEIFKSAHKNFDYIIADMPSCEHLSFIQDVSRFTDGCIFVIKVGLVDIKEFINTKEILERTDVKIIGTIINKDINIENTKDSKVKSKKIKLFTRIERRNADA</sequence>
<proteinExistence type="inferred from homology"/>
<dbReference type="OrthoDB" id="9794577at2"/>
<feature type="transmembrane region" description="Helical" evidence="7">
    <location>
        <begin position="179"/>
        <end position="200"/>
    </location>
</feature>
<dbReference type="STRING" id="1147123.SAMN05443428_11513"/>
<dbReference type="Proteomes" id="UP000190105">
    <property type="component" value="Unassembled WGS sequence"/>
</dbReference>
<organism evidence="10 11">
    <name type="scientific">Caloramator quimbayensis</name>
    <dbReference type="NCBI Taxonomy" id="1147123"/>
    <lineage>
        <taxon>Bacteria</taxon>
        <taxon>Bacillati</taxon>
        <taxon>Bacillota</taxon>
        <taxon>Clostridia</taxon>
        <taxon>Eubacteriales</taxon>
        <taxon>Clostridiaceae</taxon>
        <taxon>Caloramator</taxon>
    </lineage>
</organism>
<gene>
    <name evidence="10" type="ORF">SAMN05443428_11513</name>
</gene>
<dbReference type="EMBL" id="FUYH01000015">
    <property type="protein sequence ID" value="SKA93907.1"/>
    <property type="molecule type" value="Genomic_DNA"/>
</dbReference>
<evidence type="ECO:0000256" key="4">
    <source>
        <dbReference type="ARBA" id="ARBA00022692"/>
    </source>
</evidence>
<evidence type="ECO:0000256" key="1">
    <source>
        <dbReference type="ARBA" id="ARBA00004651"/>
    </source>
</evidence>
<evidence type="ECO:0000256" key="5">
    <source>
        <dbReference type="ARBA" id="ARBA00022989"/>
    </source>
</evidence>
<evidence type="ECO:0000313" key="10">
    <source>
        <dbReference type="EMBL" id="SKA93907.1"/>
    </source>
</evidence>
<comment type="subcellular location">
    <subcellularLocation>
        <location evidence="1">Cell membrane</location>
        <topology evidence="1">Multi-pass membrane protein</topology>
    </subcellularLocation>
</comment>
<evidence type="ECO:0000256" key="2">
    <source>
        <dbReference type="ARBA" id="ARBA00006683"/>
    </source>
</evidence>
<dbReference type="InterPro" id="IPR050445">
    <property type="entry name" value="Bact_polysacc_biosynth/exp"/>
</dbReference>
<dbReference type="Pfam" id="PF02706">
    <property type="entry name" value="Wzz"/>
    <property type="match status" value="1"/>
</dbReference>
<evidence type="ECO:0000313" key="11">
    <source>
        <dbReference type="Proteomes" id="UP000190105"/>
    </source>
</evidence>
<evidence type="ECO:0000259" key="8">
    <source>
        <dbReference type="Pfam" id="PF01656"/>
    </source>
</evidence>
<dbReference type="SUPFAM" id="SSF52540">
    <property type="entry name" value="P-loop containing nucleoside triphosphate hydrolases"/>
    <property type="match status" value="1"/>
</dbReference>
<feature type="domain" description="CobQ/CobB/MinD/ParA nucleotide binding" evidence="8">
    <location>
        <begin position="269"/>
        <end position="442"/>
    </location>
</feature>
<dbReference type="GO" id="GO:0004713">
    <property type="term" value="F:protein tyrosine kinase activity"/>
    <property type="evidence" value="ECO:0007669"/>
    <property type="project" value="TreeGrafter"/>
</dbReference>
<feature type="domain" description="Polysaccharide chain length determinant N-terminal" evidence="9">
    <location>
        <begin position="7"/>
        <end position="98"/>
    </location>
</feature>
<protein>
    <submittedName>
        <fullName evidence="10">Capsular polysaccharide biosynthesis protein</fullName>
    </submittedName>
</protein>
<dbReference type="InterPro" id="IPR002586">
    <property type="entry name" value="CobQ/CobB/MinD/ParA_Nub-bd_dom"/>
</dbReference>
<keyword evidence="3" id="KW-1003">Cell membrane</keyword>
<keyword evidence="4 7" id="KW-0812">Transmembrane</keyword>
<dbReference type="InterPro" id="IPR003856">
    <property type="entry name" value="LPS_length_determ_N"/>
</dbReference>
<keyword evidence="6 7" id="KW-0472">Membrane</keyword>
<evidence type="ECO:0000256" key="3">
    <source>
        <dbReference type="ARBA" id="ARBA00022475"/>
    </source>
</evidence>
<dbReference type="Pfam" id="PF01656">
    <property type="entry name" value="CbiA"/>
    <property type="match status" value="1"/>
</dbReference>